<organism evidence="4 5">
    <name type="scientific">Thalassobacillus hwangdonensis</name>
    <dbReference type="NCBI Taxonomy" id="546108"/>
    <lineage>
        <taxon>Bacteria</taxon>
        <taxon>Bacillati</taxon>
        <taxon>Bacillota</taxon>
        <taxon>Bacilli</taxon>
        <taxon>Bacillales</taxon>
        <taxon>Bacillaceae</taxon>
        <taxon>Thalassobacillus</taxon>
    </lineage>
</organism>
<keyword evidence="2" id="KW-0178">Competence</keyword>
<gene>
    <name evidence="4" type="ORF">ACFQ2J_06900</name>
</gene>
<protein>
    <submittedName>
        <fullName evidence="4">Prepilin-type N-terminal cleavage/methylation domain-containing protein</fullName>
    </submittedName>
</protein>
<evidence type="ECO:0000256" key="2">
    <source>
        <dbReference type="ARBA" id="ARBA00023287"/>
    </source>
</evidence>
<dbReference type="RefSeq" id="WP_386057793.1">
    <property type="nucleotide sequence ID" value="NZ_JBHTKL010000001.1"/>
</dbReference>
<evidence type="ECO:0000313" key="4">
    <source>
        <dbReference type="EMBL" id="MFD1018924.1"/>
    </source>
</evidence>
<reference evidence="5" key="1">
    <citation type="journal article" date="2019" name="Int. J. Syst. Evol. Microbiol.">
        <title>The Global Catalogue of Microorganisms (GCM) 10K type strain sequencing project: providing services to taxonomists for standard genome sequencing and annotation.</title>
        <authorList>
            <consortium name="The Broad Institute Genomics Platform"/>
            <consortium name="The Broad Institute Genome Sequencing Center for Infectious Disease"/>
            <person name="Wu L."/>
            <person name="Ma J."/>
        </authorList>
    </citation>
    <scope>NUCLEOTIDE SEQUENCE [LARGE SCALE GENOMIC DNA]</scope>
    <source>
        <strain evidence="5">CCUG 56607</strain>
    </source>
</reference>
<dbReference type="Pfam" id="PF07963">
    <property type="entry name" value="N_methyl"/>
    <property type="match status" value="1"/>
</dbReference>
<evidence type="ECO:0000256" key="3">
    <source>
        <dbReference type="SAM" id="Phobius"/>
    </source>
</evidence>
<comment type="subcellular location">
    <subcellularLocation>
        <location evidence="1">Cell surface</location>
    </subcellularLocation>
</comment>
<keyword evidence="5" id="KW-1185">Reference proteome</keyword>
<dbReference type="EMBL" id="JBHTKL010000001">
    <property type="protein sequence ID" value="MFD1018924.1"/>
    <property type="molecule type" value="Genomic_DNA"/>
</dbReference>
<evidence type="ECO:0000313" key="5">
    <source>
        <dbReference type="Proteomes" id="UP001596990"/>
    </source>
</evidence>
<keyword evidence="3" id="KW-0472">Membrane</keyword>
<feature type="transmembrane region" description="Helical" evidence="3">
    <location>
        <begin position="12"/>
        <end position="35"/>
    </location>
</feature>
<keyword evidence="3" id="KW-0812">Transmembrane</keyword>
<proteinExistence type="predicted"/>
<comment type="caution">
    <text evidence="4">The sequence shown here is derived from an EMBL/GenBank/DDBJ whole genome shotgun (WGS) entry which is preliminary data.</text>
</comment>
<name>A0ABW3L2W7_9BACI</name>
<dbReference type="InterPro" id="IPR012902">
    <property type="entry name" value="N_methyl_site"/>
</dbReference>
<accession>A0ABW3L2W7</accession>
<evidence type="ECO:0000256" key="1">
    <source>
        <dbReference type="ARBA" id="ARBA00004241"/>
    </source>
</evidence>
<dbReference type="Proteomes" id="UP001596990">
    <property type="component" value="Unassembled WGS sequence"/>
</dbReference>
<sequence>MFIIVNNERGFSLVEVLVAFSLLIIIFSLIGSLVVNSVSQSSRIDDRFSAVELADSLLDTYQNFSFEELENMTGNEESIDIMTSLELTEEPPYEAFVKIMQHDNPELQDRLLVITITVTPTSSTNNSVTLEGLKRK</sequence>
<dbReference type="PROSITE" id="PS00409">
    <property type="entry name" value="PROKAR_NTER_METHYL"/>
    <property type="match status" value="1"/>
</dbReference>
<keyword evidence="3" id="KW-1133">Transmembrane helix</keyword>